<dbReference type="InterPro" id="IPR015813">
    <property type="entry name" value="Pyrv/PenolPyrv_kinase-like_dom"/>
</dbReference>
<dbReference type="InterPro" id="IPR040442">
    <property type="entry name" value="Pyrv_kinase-like_dom_sf"/>
</dbReference>
<dbReference type="EMBL" id="CASHTH010003053">
    <property type="protein sequence ID" value="CAI8039664.1"/>
    <property type="molecule type" value="Genomic_DNA"/>
</dbReference>
<proteinExistence type="predicted"/>
<evidence type="ECO:0000256" key="1">
    <source>
        <dbReference type="ARBA" id="ARBA00001946"/>
    </source>
</evidence>
<keyword evidence="6" id="KW-1185">Reference proteome</keyword>
<accession>A0AA35T1T8</accession>
<gene>
    <name evidence="5" type="ORF">GBAR_LOCUS22097</name>
</gene>
<protein>
    <submittedName>
        <fullName evidence="5">Citrate lyase subunit beta</fullName>
    </submittedName>
</protein>
<evidence type="ECO:0000259" key="4">
    <source>
        <dbReference type="Pfam" id="PF03328"/>
    </source>
</evidence>
<dbReference type="GO" id="GO:0000287">
    <property type="term" value="F:magnesium ion binding"/>
    <property type="evidence" value="ECO:0007669"/>
    <property type="project" value="TreeGrafter"/>
</dbReference>
<dbReference type="InterPro" id="IPR005000">
    <property type="entry name" value="Aldolase/citrate-lyase_domain"/>
</dbReference>
<dbReference type="GO" id="GO:0016829">
    <property type="term" value="F:lyase activity"/>
    <property type="evidence" value="ECO:0007669"/>
    <property type="project" value="UniProtKB-KW"/>
</dbReference>
<name>A0AA35T1T8_GEOBA</name>
<dbReference type="Pfam" id="PF03328">
    <property type="entry name" value="HpcH_HpaI"/>
    <property type="match status" value="1"/>
</dbReference>
<dbReference type="AlphaFoldDB" id="A0AA35T1T8"/>
<dbReference type="PANTHER" id="PTHR32308">
    <property type="entry name" value="LYASE BETA SUBUNIT, PUTATIVE (AFU_ORTHOLOGUE AFUA_4G13030)-RELATED"/>
    <property type="match status" value="1"/>
</dbReference>
<organism evidence="5 6">
    <name type="scientific">Geodia barretti</name>
    <name type="common">Barrett's horny sponge</name>
    <dbReference type="NCBI Taxonomy" id="519541"/>
    <lineage>
        <taxon>Eukaryota</taxon>
        <taxon>Metazoa</taxon>
        <taxon>Porifera</taxon>
        <taxon>Demospongiae</taxon>
        <taxon>Heteroscleromorpha</taxon>
        <taxon>Tetractinellida</taxon>
        <taxon>Astrophorina</taxon>
        <taxon>Geodiidae</taxon>
        <taxon>Geodia</taxon>
    </lineage>
</organism>
<dbReference type="GO" id="GO:0006107">
    <property type="term" value="P:oxaloacetate metabolic process"/>
    <property type="evidence" value="ECO:0007669"/>
    <property type="project" value="TreeGrafter"/>
</dbReference>
<keyword evidence="3" id="KW-0460">Magnesium</keyword>
<comment type="cofactor">
    <cofactor evidence="1">
        <name>Mg(2+)</name>
        <dbReference type="ChEBI" id="CHEBI:18420"/>
    </cofactor>
</comment>
<keyword evidence="2" id="KW-0479">Metal-binding</keyword>
<dbReference type="SUPFAM" id="SSF51621">
    <property type="entry name" value="Phosphoenolpyruvate/pyruvate domain"/>
    <property type="match status" value="1"/>
</dbReference>
<keyword evidence="5" id="KW-0456">Lyase</keyword>
<dbReference type="Gene3D" id="3.20.20.60">
    <property type="entry name" value="Phosphoenolpyruvate-binding domains"/>
    <property type="match status" value="1"/>
</dbReference>
<dbReference type="PANTHER" id="PTHR32308:SF10">
    <property type="entry name" value="CITRATE LYASE SUBUNIT BETA"/>
    <property type="match status" value="1"/>
</dbReference>
<evidence type="ECO:0000256" key="3">
    <source>
        <dbReference type="ARBA" id="ARBA00022842"/>
    </source>
</evidence>
<reference evidence="5" key="1">
    <citation type="submission" date="2023-03" db="EMBL/GenBank/DDBJ databases">
        <authorList>
            <person name="Steffen K."/>
            <person name="Cardenas P."/>
        </authorList>
    </citation>
    <scope>NUCLEOTIDE SEQUENCE</scope>
</reference>
<dbReference type="Proteomes" id="UP001174909">
    <property type="component" value="Unassembled WGS sequence"/>
</dbReference>
<evidence type="ECO:0000313" key="6">
    <source>
        <dbReference type="Proteomes" id="UP001174909"/>
    </source>
</evidence>
<comment type="caution">
    <text evidence="5">The sequence shown here is derived from an EMBL/GenBank/DDBJ whole genome shotgun (WGS) entry which is preliminary data.</text>
</comment>
<evidence type="ECO:0000256" key="2">
    <source>
        <dbReference type="ARBA" id="ARBA00022723"/>
    </source>
</evidence>
<evidence type="ECO:0000313" key="5">
    <source>
        <dbReference type="EMBL" id="CAI8039664.1"/>
    </source>
</evidence>
<sequence length="322" mass="35558">MPVVTERFISNAWHRGCDYINMDLEDSVPPLLKDVARNLVRESIPVVNKGGADAVCRINHDLMEADLNAVIWPGLVQVNYPKAEYGHEIARMDGIITRLEAERGIRPGTVEIGANIETAVGVANAYEIVTASPRVRDFGGAAGYDMSRDLGVEMFVGFDQFVYGKGEVELAARAAGREPHAAPFTPNITGSVSDPDRAFAEADAARKCGFRIGGGLHPYVVEPQIRGFAASDDEVSDAEWVLQEYHKLARTGATWVQVDVSTADREDSPRPMPADSYLGRDRVIDRYEAARAEELLQWRNLCRERDQDKAEAIDRVRADEAE</sequence>
<feature type="domain" description="HpcH/HpaI aldolase/citrate lyase" evidence="4">
    <location>
        <begin position="6"/>
        <end position="176"/>
    </location>
</feature>